<reference evidence="2 3" key="1">
    <citation type="submission" date="2022-11" db="EMBL/GenBank/DDBJ databases">
        <title>Whole genome sequence of Eschrichtius robustus ER-17-0199.</title>
        <authorList>
            <person name="Bruniche-Olsen A."/>
            <person name="Black A.N."/>
            <person name="Fields C.J."/>
            <person name="Walden K."/>
            <person name="Dewoody J.A."/>
        </authorList>
    </citation>
    <scope>NUCLEOTIDE SEQUENCE [LARGE SCALE GENOMIC DNA]</scope>
    <source>
        <strain evidence="2">ER-17-0199</strain>
        <tissue evidence="2">Blubber</tissue>
    </source>
</reference>
<proteinExistence type="predicted"/>
<protein>
    <submittedName>
        <fullName evidence="2">Uncharacterized protein</fullName>
    </submittedName>
</protein>
<dbReference type="EMBL" id="JAIQCJ010002596">
    <property type="protein sequence ID" value="KAJ8775681.1"/>
    <property type="molecule type" value="Genomic_DNA"/>
</dbReference>
<feature type="region of interest" description="Disordered" evidence="1">
    <location>
        <begin position="1"/>
        <end position="52"/>
    </location>
</feature>
<evidence type="ECO:0000313" key="2">
    <source>
        <dbReference type="EMBL" id="KAJ8775681.1"/>
    </source>
</evidence>
<comment type="caution">
    <text evidence="2">The sequence shown here is derived from an EMBL/GenBank/DDBJ whole genome shotgun (WGS) entry which is preliminary data.</text>
</comment>
<evidence type="ECO:0000256" key="1">
    <source>
        <dbReference type="SAM" id="MobiDB-lite"/>
    </source>
</evidence>
<keyword evidence="3" id="KW-1185">Reference proteome</keyword>
<sequence length="198" mass="21556">MSQPGQKPAASPRPRRAAAARHTQEPCAKLGGAGSTRRGRADVGPAQVPPPLTAVGLEKLSASQIWGRWSASPAPAALHPVSSPGSPPRDSEQIGCHHGIRKLVVHDGFGGERVGTRCDVLSDFQFRLRERLRLTLRWYVRASSDVQVGVSRRTRLSSRSRVEWNRIVAGGIPPLDADSWMNSDSHRKSSDLVFVFKS</sequence>
<name>A0AB34G7J1_ESCRO</name>
<evidence type="ECO:0000313" key="3">
    <source>
        <dbReference type="Proteomes" id="UP001159641"/>
    </source>
</evidence>
<dbReference type="Proteomes" id="UP001159641">
    <property type="component" value="Unassembled WGS sequence"/>
</dbReference>
<gene>
    <name evidence="2" type="ORF">J1605_016229</name>
</gene>
<dbReference type="AlphaFoldDB" id="A0AB34G7J1"/>
<organism evidence="2 3">
    <name type="scientific">Eschrichtius robustus</name>
    <name type="common">California gray whale</name>
    <name type="synonym">Eschrichtius gibbosus</name>
    <dbReference type="NCBI Taxonomy" id="9764"/>
    <lineage>
        <taxon>Eukaryota</taxon>
        <taxon>Metazoa</taxon>
        <taxon>Chordata</taxon>
        <taxon>Craniata</taxon>
        <taxon>Vertebrata</taxon>
        <taxon>Euteleostomi</taxon>
        <taxon>Mammalia</taxon>
        <taxon>Eutheria</taxon>
        <taxon>Laurasiatheria</taxon>
        <taxon>Artiodactyla</taxon>
        <taxon>Whippomorpha</taxon>
        <taxon>Cetacea</taxon>
        <taxon>Mysticeti</taxon>
        <taxon>Eschrichtiidae</taxon>
        <taxon>Eschrichtius</taxon>
    </lineage>
</organism>
<accession>A0AB34G7J1</accession>